<feature type="signal peptide" evidence="7">
    <location>
        <begin position="1"/>
        <end position="19"/>
    </location>
</feature>
<evidence type="ECO:0000313" key="10">
    <source>
        <dbReference type="Proteomes" id="UP000320496"/>
    </source>
</evidence>
<dbReference type="OrthoDB" id="9803751at2"/>
<dbReference type="GO" id="GO:0046872">
    <property type="term" value="F:metal ion binding"/>
    <property type="evidence" value="ECO:0007669"/>
    <property type="project" value="UniProtKB-KW"/>
</dbReference>
<dbReference type="InterPro" id="IPR000917">
    <property type="entry name" value="Sulfatase_N"/>
</dbReference>
<reference evidence="9 10" key="1">
    <citation type="submission" date="2019-02" db="EMBL/GenBank/DDBJ databases">
        <title>Deep-cultivation of Planctomycetes and their phenomic and genomic characterization uncovers novel biology.</title>
        <authorList>
            <person name="Wiegand S."/>
            <person name="Jogler M."/>
            <person name="Boedeker C."/>
            <person name="Pinto D."/>
            <person name="Vollmers J."/>
            <person name="Rivas-Marin E."/>
            <person name="Kohn T."/>
            <person name="Peeters S.H."/>
            <person name="Heuer A."/>
            <person name="Rast P."/>
            <person name="Oberbeckmann S."/>
            <person name="Bunk B."/>
            <person name="Jeske O."/>
            <person name="Meyerdierks A."/>
            <person name="Storesund J.E."/>
            <person name="Kallscheuer N."/>
            <person name="Luecker S."/>
            <person name="Lage O.M."/>
            <person name="Pohl T."/>
            <person name="Merkel B.J."/>
            <person name="Hornburger P."/>
            <person name="Mueller R.-W."/>
            <person name="Bruemmer F."/>
            <person name="Labrenz M."/>
            <person name="Spormann A.M."/>
            <person name="Op den Camp H."/>
            <person name="Overmann J."/>
            <person name="Amann R."/>
            <person name="Jetten M.S.M."/>
            <person name="Mascher T."/>
            <person name="Medema M.H."/>
            <person name="Devos D.P."/>
            <person name="Kaster A.-K."/>
            <person name="Ovreas L."/>
            <person name="Rohde M."/>
            <person name="Galperin M.Y."/>
            <person name="Jogler C."/>
        </authorList>
    </citation>
    <scope>NUCLEOTIDE SEQUENCE [LARGE SCALE GENOMIC DNA]</scope>
    <source>
        <strain evidence="9 10">Mal4</strain>
    </source>
</reference>
<dbReference type="Gene3D" id="3.40.720.10">
    <property type="entry name" value="Alkaline Phosphatase, subunit A"/>
    <property type="match status" value="1"/>
</dbReference>
<evidence type="ECO:0000256" key="5">
    <source>
        <dbReference type="ARBA" id="ARBA00022801"/>
    </source>
</evidence>
<dbReference type="EC" id="3.1.6.1" evidence="9"/>
<comment type="similarity">
    <text evidence="2">Belongs to the sulfatase family.</text>
</comment>
<dbReference type="SUPFAM" id="SSF53649">
    <property type="entry name" value="Alkaline phosphatase-like"/>
    <property type="match status" value="1"/>
</dbReference>
<gene>
    <name evidence="9" type="primary">atsA_30</name>
    <name evidence="9" type="ORF">Mal4_21680</name>
</gene>
<dbReference type="PANTHER" id="PTHR42693:SF42">
    <property type="entry name" value="ARYLSULFATASE G"/>
    <property type="match status" value="1"/>
</dbReference>
<dbReference type="InterPro" id="IPR050738">
    <property type="entry name" value="Sulfatase"/>
</dbReference>
<dbReference type="PROSITE" id="PS00523">
    <property type="entry name" value="SULFATASE_1"/>
    <property type="match status" value="1"/>
</dbReference>
<dbReference type="Proteomes" id="UP000320496">
    <property type="component" value="Chromosome"/>
</dbReference>
<keyword evidence="4 7" id="KW-0732">Signal</keyword>
<feature type="chain" id="PRO_5021866569" evidence="7">
    <location>
        <begin position="20"/>
        <end position="462"/>
    </location>
</feature>
<proteinExistence type="inferred from homology"/>
<dbReference type="EMBL" id="CP036275">
    <property type="protein sequence ID" value="QDU37851.1"/>
    <property type="molecule type" value="Genomic_DNA"/>
</dbReference>
<dbReference type="PANTHER" id="PTHR42693">
    <property type="entry name" value="ARYLSULFATASE FAMILY MEMBER"/>
    <property type="match status" value="1"/>
</dbReference>
<dbReference type="InterPro" id="IPR024607">
    <property type="entry name" value="Sulfatase_CS"/>
</dbReference>
<evidence type="ECO:0000259" key="8">
    <source>
        <dbReference type="Pfam" id="PF00884"/>
    </source>
</evidence>
<dbReference type="KEGG" id="mri:Mal4_21680"/>
<accession>A0A517Z5Z3</accession>
<dbReference type="CDD" id="cd16144">
    <property type="entry name" value="ARS_like"/>
    <property type="match status" value="1"/>
</dbReference>
<dbReference type="InterPro" id="IPR017850">
    <property type="entry name" value="Alkaline_phosphatase_core_sf"/>
</dbReference>
<sequence length="462" mass="52224" precursor="true">MRMLLTLFIALQAANAAVATQTDEACGRPDRPNIVLLFVDDLGWSDLGYRNPVLESPNIDRLAQEGLDFEQAYIPCPTCSPSRAALLTGKHPVRLQMVRHIPVGPKHADFDAFGRTESEFNLWKTDPARFPCRNWLPLEQTTYAEVLGELGYHNEFLGKWHLGHEPYHPVQQGFDRQTGTSNFGHPRSYYPPYFRNATVFADASRQYLTDRLTDEAVRFLKQYDRDQPFMLSLWYYNVHGPHQGREDLVTRFRQKGLTGKQAHYAAMVKSVDESVGRIRQVLAEQKLAENTVIVFLSDQGGYFENPPFRGGKRVDTLCEGGARVPFLVYWPGITEQGGKNRSIVQSTDLFPTLVEIAGGDPAAHDHLDGISLLPTIRGNTLLDRGRPIFGYRAYEDLYASVRSGKWKLLAYRSGKVALYDLSEDIAEAHDLSAEYPEKTSEMIDKLASWEREMGVAEYSGVQ</sequence>
<dbReference type="Gene3D" id="3.30.1120.10">
    <property type="match status" value="1"/>
</dbReference>
<keyword evidence="5 9" id="KW-0378">Hydrolase</keyword>
<dbReference type="Pfam" id="PF00884">
    <property type="entry name" value="Sulfatase"/>
    <property type="match status" value="1"/>
</dbReference>
<evidence type="ECO:0000256" key="1">
    <source>
        <dbReference type="ARBA" id="ARBA00001913"/>
    </source>
</evidence>
<evidence type="ECO:0000256" key="3">
    <source>
        <dbReference type="ARBA" id="ARBA00022723"/>
    </source>
</evidence>
<keyword evidence="6" id="KW-0106">Calcium</keyword>
<evidence type="ECO:0000313" key="9">
    <source>
        <dbReference type="EMBL" id="QDU37851.1"/>
    </source>
</evidence>
<organism evidence="9 10">
    <name type="scientific">Maioricimonas rarisocia</name>
    <dbReference type="NCBI Taxonomy" id="2528026"/>
    <lineage>
        <taxon>Bacteria</taxon>
        <taxon>Pseudomonadati</taxon>
        <taxon>Planctomycetota</taxon>
        <taxon>Planctomycetia</taxon>
        <taxon>Planctomycetales</taxon>
        <taxon>Planctomycetaceae</taxon>
        <taxon>Maioricimonas</taxon>
    </lineage>
</organism>
<feature type="domain" description="Sulfatase N-terminal" evidence="8">
    <location>
        <begin position="32"/>
        <end position="358"/>
    </location>
</feature>
<dbReference type="RefSeq" id="WP_145369102.1">
    <property type="nucleotide sequence ID" value="NZ_CP036275.1"/>
</dbReference>
<protein>
    <submittedName>
        <fullName evidence="9">Arylsulfatase</fullName>
        <ecNumber evidence="9">3.1.6.1</ecNumber>
    </submittedName>
</protein>
<dbReference type="AlphaFoldDB" id="A0A517Z5Z3"/>
<name>A0A517Z5Z3_9PLAN</name>
<comment type="cofactor">
    <cofactor evidence="1">
        <name>Ca(2+)</name>
        <dbReference type="ChEBI" id="CHEBI:29108"/>
    </cofactor>
</comment>
<evidence type="ECO:0000256" key="6">
    <source>
        <dbReference type="ARBA" id="ARBA00022837"/>
    </source>
</evidence>
<keyword evidence="10" id="KW-1185">Reference proteome</keyword>
<dbReference type="GO" id="GO:0004065">
    <property type="term" value="F:arylsulfatase activity"/>
    <property type="evidence" value="ECO:0007669"/>
    <property type="project" value="UniProtKB-EC"/>
</dbReference>
<evidence type="ECO:0000256" key="7">
    <source>
        <dbReference type="SAM" id="SignalP"/>
    </source>
</evidence>
<evidence type="ECO:0000256" key="4">
    <source>
        <dbReference type="ARBA" id="ARBA00022729"/>
    </source>
</evidence>
<evidence type="ECO:0000256" key="2">
    <source>
        <dbReference type="ARBA" id="ARBA00008779"/>
    </source>
</evidence>
<keyword evidence="3" id="KW-0479">Metal-binding</keyword>